<dbReference type="PROSITE" id="PS50156">
    <property type="entry name" value="SSD"/>
    <property type="match status" value="1"/>
</dbReference>
<evidence type="ECO:0000256" key="5">
    <source>
        <dbReference type="ARBA" id="ARBA00022519"/>
    </source>
</evidence>
<dbReference type="EMBL" id="CP036433">
    <property type="protein sequence ID" value="QDU92565.1"/>
    <property type="molecule type" value="Genomic_DNA"/>
</dbReference>
<dbReference type="GO" id="GO:0009636">
    <property type="term" value="P:response to toxic substance"/>
    <property type="evidence" value="ECO:0007669"/>
    <property type="project" value="UniProtKB-ARBA"/>
</dbReference>
<sequence length="1292" mass="140016">MKFPHFFIERPIFASVLSFLILLVGGITYFSLPVSQYPAIAPPQIVVRASYPGATAEVTADTVATPIEQEMNGVDDMLYMESSSSADGAMQLTVTFKLGTDLDDAQVLVQNRVAVAEPRLPEQVRQIGVTTTKLIPDMLMVVHLYSPDDTREELYISNFAYLRVRDALMRLDGVGDIRIAGGNEYAMRVWLDIERMTHVDLTAGDVVQAIRQQNVQVAAGVVGQPPTSETGAFQINVTTQGRLREANEFGDIIVKRGADGRVTRLSDVARIELGAQDYSRRSYLDGKSAVAVIVYQRPGSNAVDTAAEVKQTMASMSENFPEGIGYAIAYNPTDFVEESIEEVSATLYITTALVVLTVFLFLHGWRPTIIPVIAIPISLIGSFAAMQALGVTLNTLSLFGLVLAIGIVVDDAIVVVENVERLIAEGLSPRAATHKAMDEVGSALIATTLVLIAVFVPTVFIPSISGQFYQQFALTIAIATAISTFVSLTLSPALCALLLKPKDAPKNAFGKSIDFLFGWFFRGFNRFFDFTSNVYAGIIARLVRVSALSLLLYAGLLAATWYSFGLVPMGFIPQQDQGYMIVSIRLPDGASLARTDDVTKRVAEIGGKLDGVSHAVGITGLSGSTFAISSNAAVIFLPLEDAKERAARDRGVDNIVADMKQAVASINDAQIFILTPPPVRGIGRGGGYKMYIQDRSGAGVDALSAVTDQMVDDANQQTGLTQVFTNFRTSVPQIYADVDRTKAQMLDVPVDNVFEALQVYLGSVYVNDFNLLGRTYRVTAQAEPEFRDEASDILRLRTRSARGATVSLGSLVELERKAGPDRLVRYNLYPAADINGNTLPGFSTGQSLLAMERLAEQNLPPGFGYEWTEIAFQERQAGNTIVFLFPLAVLFVFLTLAAQYESWLLPLAIIMIVPLCLLFAILGVWFRGMDNNILTQIGFIVLVGLACKNAILIVEFAKAEEDAGKDRFQAAVDACRLRLRPILMTAFSFILGVIPLLIATGAGFEMRRVLGTAVFAGMLGVTLFGLFLTPVFYVVLRRFAGPSGEKPASPPAPVPPTDIPAGKQPPQESPADLAPADVAPVKGPRADHSTSSEHFEQAYRGHPPWDIGKPQPAFVAAADAITGSVLDVGCGTGENALFFAARGQQVVGVDFLEGPLQVARRKAAERGIPAEFVQHDARRIDQLDRTFDNVLDSGLFHGLSDADRQQYVSALANVLEPQGKLFLECFSDREPAGVGPRRITQAELEAVFAEGWHILSLTPTHFVVREDTQAMFSPGGPHAWFCTIQRVSDPAP</sequence>
<dbReference type="CDD" id="cd02440">
    <property type="entry name" value="AdoMet_MTases"/>
    <property type="match status" value="1"/>
</dbReference>
<dbReference type="Gene3D" id="3.30.70.1430">
    <property type="entry name" value="Multidrug efflux transporter AcrB pore domain"/>
    <property type="match status" value="2"/>
</dbReference>
<dbReference type="Gene3D" id="3.30.2090.10">
    <property type="entry name" value="Multidrug efflux transporter AcrB TolC docking domain, DN and DC subdomains"/>
    <property type="match status" value="2"/>
</dbReference>
<evidence type="ECO:0000256" key="3">
    <source>
        <dbReference type="ARBA" id="ARBA00022448"/>
    </source>
</evidence>
<evidence type="ECO:0000313" key="12">
    <source>
        <dbReference type="EMBL" id="QDU92565.1"/>
    </source>
</evidence>
<dbReference type="InterPro" id="IPR000731">
    <property type="entry name" value="SSD"/>
</dbReference>
<dbReference type="SUPFAM" id="SSF82714">
    <property type="entry name" value="Multidrug efflux transporter AcrB TolC docking domain, DN and DC subdomains"/>
    <property type="match status" value="2"/>
</dbReference>
<dbReference type="Gene3D" id="3.30.70.1440">
    <property type="entry name" value="Multidrug efflux transporter AcrB pore domain"/>
    <property type="match status" value="1"/>
</dbReference>
<feature type="transmembrane region" description="Helical" evidence="10">
    <location>
        <begin position="472"/>
        <end position="499"/>
    </location>
</feature>
<dbReference type="SUPFAM" id="SSF53335">
    <property type="entry name" value="S-adenosyl-L-methionine-dependent methyltransferases"/>
    <property type="match status" value="1"/>
</dbReference>
<dbReference type="Gene3D" id="3.30.70.1320">
    <property type="entry name" value="Multidrug efflux transporter AcrB pore domain like"/>
    <property type="match status" value="1"/>
</dbReference>
<dbReference type="PANTHER" id="PTHR32063">
    <property type="match status" value="1"/>
</dbReference>
<dbReference type="KEGG" id="lcre:Pla8534_03130"/>
<evidence type="ECO:0000256" key="1">
    <source>
        <dbReference type="ARBA" id="ARBA00004429"/>
    </source>
</evidence>
<dbReference type="GO" id="GO:0015562">
    <property type="term" value="F:efflux transmembrane transporter activity"/>
    <property type="evidence" value="ECO:0007669"/>
    <property type="project" value="InterPro"/>
</dbReference>
<dbReference type="Gene3D" id="3.40.50.150">
    <property type="entry name" value="Vaccinia Virus protein VP39"/>
    <property type="match status" value="1"/>
</dbReference>
<feature type="compositionally biased region" description="Pro residues" evidence="9">
    <location>
        <begin position="1048"/>
        <end position="1058"/>
    </location>
</feature>
<evidence type="ECO:0000256" key="10">
    <source>
        <dbReference type="SAM" id="Phobius"/>
    </source>
</evidence>
<reference evidence="12 13" key="1">
    <citation type="submission" date="2019-02" db="EMBL/GenBank/DDBJ databases">
        <title>Deep-cultivation of Planctomycetes and their phenomic and genomic characterization uncovers novel biology.</title>
        <authorList>
            <person name="Wiegand S."/>
            <person name="Jogler M."/>
            <person name="Boedeker C."/>
            <person name="Pinto D."/>
            <person name="Vollmers J."/>
            <person name="Rivas-Marin E."/>
            <person name="Kohn T."/>
            <person name="Peeters S.H."/>
            <person name="Heuer A."/>
            <person name="Rast P."/>
            <person name="Oberbeckmann S."/>
            <person name="Bunk B."/>
            <person name="Jeske O."/>
            <person name="Meyerdierks A."/>
            <person name="Storesund J.E."/>
            <person name="Kallscheuer N."/>
            <person name="Luecker S."/>
            <person name="Lage O.M."/>
            <person name="Pohl T."/>
            <person name="Merkel B.J."/>
            <person name="Hornburger P."/>
            <person name="Mueller R.-W."/>
            <person name="Bruemmer F."/>
            <person name="Labrenz M."/>
            <person name="Spormann A.M."/>
            <person name="Op den Camp H."/>
            <person name="Overmann J."/>
            <person name="Amann R."/>
            <person name="Jetten M.S.M."/>
            <person name="Mascher T."/>
            <person name="Medema M.H."/>
            <person name="Devos D.P."/>
            <person name="Kaster A.-K."/>
            <person name="Ovreas L."/>
            <person name="Rohde M."/>
            <person name="Galperin M.Y."/>
            <person name="Jogler C."/>
        </authorList>
    </citation>
    <scope>NUCLEOTIDE SEQUENCE [LARGE SCALE GENOMIC DNA]</scope>
    <source>
        <strain evidence="12 13">Pla85_3_4</strain>
    </source>
</reference>
<dbReference type="InterPro" id="IPR027463">
    <property type="entry name" value="AcrB_DN_DC_subdom"/>
</dbReference>
<dbReference type="NCBIfam" id="TIGR00915">
    <property type="entry name" value="2A0602"/>
    <property type="match status" value="1"/>
</dbReference>
<dbReference type="FunFam" id="3.30.70.1430:FF:000001">
    <property type="entry name" value="Efflux pump membrane transporter"/>
    <property type="match status" value="1"/>
</dbReference>
<proteinExistence type="inferred from homology"/>
<evidence type="ECO:0000256" key="4">
    <source>
        <dbReference type="ARBA" id="ARBA00022475"/>
    </source>
</evidence>
<dbReference type="Proteomes" id="UP000317648">
    <property type="component" value="Chromosome"/>
</dbReference>
<keyword evidence="4" id="KW-1003">Cell membrane</keyword>
<dbReference type="SUPFAM" id="SSF82866">
    <property type="entry name" value="Multidrug efflux transporter AcrB transmembrane domain"/>
    <property type="match status" value="2"/>
</dbReference>
<keyword evidence="13" id="KW-1185">Reference proteome</keyword>
<dbReference type="PRINTS" id="PR00702">
    <property type="entry name" value="ACRIFLAVINRP"/>
</dbReference>
<feature type="transmembrane region" description="Helical" evidence="10">
    <location>
        <begin position="369"/>
        <end position="390"/>
    </location>
</feature>
<keyword evidence="6 10" id="KW-0812">Transmembrane</keyword>
<dbReference type="NCBIfam" id="NF000282">
    <property type="entry name" value="RND_permease_1"/>
    <property type="match status" value="1"/>
</dbReference>
<protein>
    <submittedName>
        <fullName evidence="12">Efflux pump membrane transporter BepE</fullName>
    </submittedName>
</protein>
<dbReference type="PANTHER" id="PTHR32063:SF11">
    <property type="entry name" value="CATION OR DRUG EFFLUX SYSTEM PROTEIN"/>
    <property type="match status" value="1"/>
</dbReference>
<dbReference type="OrthoDB" id="220575at2"/>
<comment type="subcellular location">
    <subcellularLocation>
        <location evidence="1">Cell inner membrane</location>
        <topology evidence="1">Multi-pass membrane protein</topology>
    </subcellularLocation>
</comment>
<keyword evidence="5" id="KW-0997">Cell inner membrane</keyword>
<evidence type="ECO:0000313" key="13">
    <source>
        <dbReference type="Proteomes" id="UP000317648"/>
    </source>
</evidence>
<evidence type="ECO:0000256" key="2">
    <source>
        <dbReference type="ARBA" id="ARBA00010942"/>
    </source>
</evidence>
<dbReference type="GO" id="GO:0042910">
    <property type="term" value="F:xenobiotic transmembrane transporter activity"/>
    <property type="evidence" value="ECO:0007669"/>
    <property type="project" value="TreeGrafter"/>
</dbReference>
<evidence type="ECO:0000256" key="6">
    <source>
        <dbReference type="ARBA" id="ARBA00022692"/>
    </source>
</evidence>
<dbReference type="FunFam" id="1.20.1640.10:FF:000001">
    <property type="entry name" value="Efflux pump membrane transporter"/>
    <property type="match status" value="1"/>
</dbReference>
<feature type="transmembrane region" description="Helical" evidence="10">
    <location>
        <begin position="550"/>
        <end position="571"/>
    </location>
</feature>
<evidence type="ECO:0000256" key="8">
    <source>
        <dbReference type="ARBA" id="ARBA00023136"/>
    </source>
</evidence>
<feature type="transmembrane region" description="Helical" evidence="10">
    <location>
        <begin position="440"/>
        <end position="460"/>
    </location>
</feature>
<dbReference type="InterPro" id="IPR029063">
    <property type="entry name" value="SAM-dependent_MTases_sf"/>
</dbReference>
<feature type="transmembrane region" description="Helical" evidence="10">
    <location>
        <begin position="1010"/>
        <end position="1036"/>
    </location>
</feature>
<dbReference type="InterPro" id="IPR001036">
    <property type="entry name" value="Acrflvin-R"/>
</dbReference>
<feature type="region of interest" description="Disordered" evidence="9">
    <location>
        <begin position="1043"/>
        <end position="1102"/>
    </location>
</feature>
<feature type="transmembrane region" description="Helical" evidence="10">
    <location>
        <begin position="396"/>
        <end position="419"/>
    </location>
</feature>
<accession>A0A518DL53</accession>
<dbReference type="InterPro" id="IPR004764">
    <property type="entry name" value="MdtF-like"/>
</dbReference>
<feature type="transmembrane region" description="Helical" evidence="10">
    <location>
        <begin position="937"/>
        <end position="957"/>
    </location>
</feature>
<dbReference type="SUPFAM" id="SSF82693">
    <property type="entry name" value="Multidrug efflux transporter AcrB pore domain, PN1, PN2, PC1 and PC2 subdomains"/>
    <property type="match status" value="4"/>
</dbReference>
<feature type="transmembrane region" description="Helical" evidence="10">
    <location>
        <begin position="877"/>
        <end position="896"/>
    </location>
</feature>
<feature type="compositionally biased region" description="Basic and acidic residues" evidence="9">
    <location>
        <begin position="1084"/>
        <end position="1099"/>
    </location>
</feature>
<feature type="transmembrane region" description="Helical" evidence="10">
    <location>
        <begin position="12"/>
        <end position="32"/>
    </location>
</feature>
<feature type="transmembrane region" description="Helical" evidence="10">
    <location>
        <begin position="345"/>
        <end position="362"/>
    </location>
</feature>
<dbReference type="Gene3D" id="1.20.1640.10">
    <property type="entry name" value="Multidrug efflux transporter AcrB transmembrane domain"/>
    <property type="match status" value="2"/>
</dbReference>
<name>A0A518DL53_9BACT</name>
<feature type="transmembrane region" description="Helical" evidence="10">
    <location>
        <begin position="982"/>
        <end position="1004"/>
    </location>
</feature>
<dbReference type="InterPro" id="IPR041698">
    <property type="entry name" value="Methyltransf_25"/>
</dbReference>
<feature type="compositionally biased region" description="Low complexity" evidence="9">
    <location>
        <begin position="1070"/>
        <end position="1081"/>
    </location>
</feature>
<gene>
    <name evidence="12" type="primary">bepE_1</name>
    <name evidence="12" type="ORF">Pla8534_03130</name>
</gene>
<organism evidence="12 13">
    <name type="scientific">Lignipirellula cremea</name>
    <dbReference type="NCBI Taxonomy" id="2528010"/>
    <lineage>
        <taxon>Bacteria</taxon>
        <taxon>Pseudomonadati</taxon>
        <taxon>Planctomycetota</taxon>
        <taxon>Planctomycetia</taxon>
        <taxon>Pirellulales</taxon>
        <taxon>Pirellulaceae</taxon>
        <taxon>Lignipirellula</taxon>
    </lineage>
</organism>
<comment type="similarity">
    <text evidence="2">Belongs to the resistance-nodulation-cell division (RND) (TC 2.A.6) family.</text>
</comment>
<feature type="transmembrane region" description="Helical" evidence="10">
    <location>
        <begin position="903"/>
        <end position="925"/>
    </location>
</feature>
<evidence type="ECO:0000256" key="9">
    <source>
        <dbReference type="SAM" id="MobiDB-lite"/>
    </source>
</evidence>
<keyword evidence="3" id="KW-0813">Transport</keyword>
<evidence type="ECO:0000256" key="7">
    <source>
        <dbReference type="ARBA" id="ARBA00022989"/>
    </source>
</evidence>
<keyword evidence="8 10" id="KW-0472">Membrane</keyword>
<dbReference type="Pfam" id="PF00873">
    <property type="entry name" value="ACR_tran"/>
    <property type="match status" value="1"/>
</dbReference>
<dbReference type="Pfam" id="PF13649">
    <property type="entry name" value="Methyltransf_25"/>
    <property type="match status" value="1"/>
</dbReference>
<dbReference type="GO" id="GO:0005886">
    <property type="term" value="C:plasma membrane"/>
    <property type="evidence" value="ECO:0007669"/>
    <property type="project" value="UniProtKB-SubCell"/>
</dbReference>
<feature type="domain" description="SSD" evidence="11">
    <location>
        <begin position="334"/>
        <end position="497"/>
    </location>
</feature>
<evidence type="ECO:0000259" key="11">
    <source>
        <dbReference type="PROSITE" id="PS50156"/>
    </source>
</evidence>
<keyword evidence="7 10" id="KW-1133">Transmembrane helix</keyword>